<reference evidence="6" key="1">
    <citation type="submission" date="2021-08" db="EMBL/GenBank/DDBJ databases">
        <title>Hoeflea bacterium WL0058 sp. nov., isolated from the sediment.</title>
        <authorList>
            <person name="Wang L."/>
            <person name="Zhang D."/>
        </authorList>
    </citation>
    <scope>NUCLEOTIDE SEQUENCE</scope>
    <source>
        <strain evidence="6">WL0058</strain>
    </source>
</reference>
<dbReference type="PIRSF" id="PIRSF000105">
    <property type="entry name" value="HCDH"/>
    <property type="match status" value="1"/>
</dbReference>
<dbReference type="InterPro" id="IPR006176">
    <property type="entry name" value="3-OHacyl-CoA_DH_NAD-bd"/>
</dbReference>
<dbReference type="SUPFAM" id="SSF51735">
    <property type="entry name" value="NAD(P)-binding Rossmann-fold domains"/>
    <property type="match status" value="1"/>
</dbReference>
<dbReference type="AlphaFoldDB" id="A0AAE3D2Q0"/>
<gene>
    <name evidence="6" type="ORF">K1W69_17855</name>
</gene>
<keyword evidence="2" id="KW-0560">Oxidoreductase</keyword>
<dbReference type="GO" id="GO:0070403">
    <property type="term" value="F:NAD+ binding"/>
    <property type="evidence" value="ECO:0007669"/>
    <property type="project" value="InterPro"/>
</dbReference>
<dbReference type="InterPro" id="IPR006108">
    <property type="entry name" value="3HC_DH_C"/>
</dbReference>
<organism evidence="6 7">
    <name type="scientific">Flavimaribacter sediminis</name>
    <dbReference type="NCBI Taxonomy" id="2865987"/>
    <lineage>
        <taxon>Bacteria</taxon>
        <taxon>Pseudomonadati</taxon>
        <taxon>Pseudomonadota</taxon>
        <taxon>Alphaproteobacteria</taxon>
        <taxon>Hyphomicrobiales</taxon>
        <taxon>Rhizobiaceae</taxon>
        <taxon>Flavimaribacter</taxon>
    </lineage>
</organism>
<dbReference type="Proteomes" id="UP001196509">
    <property type="component" value="Unassembled WGS sequence"/>
</dbReference>
<dbReference type="GO" id="GO:0008691">
    <property type="term" value="F:3-hydroxybutyryl-CoA dehydrogenase activity"/>
    <property type="evidence" value="ECO:0007669"/>
    <property type="project" value="TreeGrafter"/>
</dbReference>
<dbReference type="Pfam" id="PF00725">
    <property type="entry name" value="3HCDH"/>
    <property type="match status" value="1"/>
</dbReference>
<evidence type="ECO:0000256" key="2">
    <source>
        <dbReference type="ARBA" id="ARBA00023002"/>
    </source>
</evidence>
<dbReference type="InterPro" id="IPR036291">
    <property type="entry name" value="NAD(P)-bd_dom_sf"/>
</dbReference>
<comment type="similarity">
    <text evidence="1">Belongs to the 3-hydroxyacyl-CoA dehydrogenase family.</text>
</comment>
<dbReference type="RefSeq" id="WP_220229777.1">
    <property type="nucleotide sequence ID" value="NZ_JAICBX010000003.1"/>
</dbReference>
<feature type="domain" description="3-hydroxyacyl-CoA dehydrogenase C-terminal" evidence="4">
    <location>
        <begin position="186"/>
        <end position="284"/>
    </location>
</feature>
<name>A0AAE3D2Q0_9HYPH</name>
<evidence type="ECO:0000259" key="4">
    <source>
        <dbReference type="Pfam" id="PF00725"/>
    </source>
</evidence>
<comment type="caution">
    <text evidence="6">The sequence shown here is derived from an EMBL/GenBank/DDBJ whole genome shotgun (WGS) entry which is preliminary data.</text>
</comment>
<dbReference type="GO" id="GO:0006635">
    <property type="term" value="P:fatty acid beta-oxidation"/>
    <property type="evidence" value="ECO:0007669"/>
    <property type="project" value="TreeGrafter"/>
</dbReference>
<proteinExistence type="inferred from homology"/>
<evidence type="ECO:0000313" key="7">
    <source>
        <dbReference type="Proteomes" id="UP001196509"/>
    </source>
</evidence>
<dbReference type="EMBL" id="JAICBX010000003">
    <property type="protein sequence ID" value="MBW8639066.1"/>
    <property type="molecule type" value="Genomic_DNA"/>
</dbReference>
<evidence type="ECO:0000259" key="5">
    <source>
        <dbReference type="Pfam" id="PF02737"/>
    </source>
</evidence>
<dbReference type="InterPro" id="IPR008927">
    <property type="entry name" value="6-PGluconate_DH-like_C_sf"/>
</dbReference>
<dbReference type="Pfam" id="PF02737">
    <property type="entry name" value="3HCDH_N"/>
    <property type="match status" value="1"/>
</dbReference>
<feature type="site" description="Important for catalytic activity" evidence="3">
    <location>
        <position position="139"/>
    </location>
</feature>
<protein>
    <submittedName>
        <fullName evidence="6">3-hydroxyacyl-CoA dehydrogenase</fullName>
    </submittedName>
</protein>
<sequence>MADDNPVIAKHVIVVGAGAMGRDIAAMFLGGGSRIEVVLRDSSKVEVTREGIAVSVAETGHDFEPSRLMIRSGMHATDWRNADLVVEAVPEDLAMKRAIFSDIAGRVARDAIVASNASAIPISAITEGLSLDHNAIGMHFFLPAHLVPLVEIVRGQNTNPAVANRAVSMLRAAGRTPVLVNRDTPGFLANRIQHAMMREVFAVIDEGLASPEDVDAAVRYSFGMRFLAAGPLMQKELSGLDTQMAAASSIYPVLANNAEPGPILAEKVKQGHTGLKALQGFWRWTPDEAERVREEFRTALMQSLNLLNRIDQAASHFDALSAASTDEVESSH</sequence>
<evidence type="ECO:0000313" key="6">
    <source>
        <dbReference type="EMBL" id="MBW8639066.1"/>
    </source>
</evidence>
<dbReference type="Gene3D" id="3.40.50.720">
    <property type="entry name" value="NAD(P)-binding Rossmann-like Domain"/>
    <property type="match status" value="1"/>
</dbReference>
<accession>A0AAE3D2Q0</accession>
<dbReference type="InterPro" id="IPR006180">
    <property type="entry name" value="3-OHacyl-CoA_DH_CS"/>
</dbReference>
<evidence type="ECO:0000256" key="3">
    <source>
        <dbReference type="PIRSR" id="PIRSR000105-1"/>
    </source>
</evidence>
<dbReference type="PROSITE" id="PS00067">
    <property type="entry name" value="3HCDH"/>
    <property type="match status" value="1"/>
</dbReference>
<dbReference type="PANTHER" id="PTHR48075">
    <property type="entry name" value="3-HYDROXYACYL-COA DEHYDROGENASE FAMILY PROTEIN"/>
    <property type="match status" value="1"/>
</dbReference>
<dbReference type="Gene3D" id="1.10.1040.10">
    <property type="entry name" value="N-(1-d-carboxylethyl)-l-norvaline Dehydrogenase, domain 2"/>
    <property type="match status" value="1"/>
</dbReference>
<dbReference type="SUPFAM" id="SSF48179">
    <property type="entry name" value="6-phosphogluconate dehydrogenase C-terminal domain-like"/>
    <property type="match status" value="1"/>
</dbReference>
<dbReference type="InterPro" id="IPR022694">
    <property type="entry name" value="3-OHacyl-CoA_DH"/>
</dbReference>
<evidence type="ECO:0000256" key="1">
    <source>
        <dbReference type="ARBA" id="ARBA00009463"/>
    </source>
</evidence>
<dbReference type="InterPro" id="IPR013328">
    <property type="entry name" value="6PGD_dom2"/>
</dbReference>
<dbReference type="PANTHER" id="PTHR48075:SF5">
    <property type="entry name" value="3-HYDROXYBUTYRYL-COA DEHYDROGENASE"/>
    <property type="match status" value="1"/>
</dbReference>
<feature type="domain" description="3-hydroxyacyl-CoA dehydrogenase NAD binding" evidence="5">
    <location>
        <begin position="11"/>
        <end position="183"/>
    </location>
</feature>
<keyword evidence="7" id="KW-1185">Reference proteome</keyword>